<gene>
    <name evidence="2" type="ORF">ETAA1_02370</name>
</gene>
<dbReference type="OrthoDB" id="9795306at2"/>
<dbReference type="PANTHER" id="PTHR34109">
    <property type="entry name" value="BNAUNNG04460D PROTEIN-RELATED"/>
    <property type="match status" value="1"/>
</dbReference>
<dbReference type="InterPro" id="IPR004360">
    <property type="entry name" value="Glyas_Fos-R_dOase_dom"/>
</dbReference>
<dbReference type="Proteomes" id="UP000319576">
    <property type="component" value="Chromosome"/>
</dbReference>
<dbReference type="RefSeq" id="WP_145233560.1">
    <property type="nucleotide sequence ID" value="NZ_CP036273.1"/>
</dbReference>
<dbReference type="Gene3D" id="3.30.720.120">
    <property type="match status" value="1"/>
</dbReference>
<dbReference type="Pfam" id="PF00903">
    <property type="entry name" value="Glyoxalase"/>
    <property type="match status" value="1"/>
</dbReference>
<organism evidence="2 3">
    <name type="scientific">Urbifossiella limnaea</name>
    <dbReference type="NCBI Taxonomy" id="2528023"/>
    <lineage>
        <taxon>Bacteria</taxon>
        <taxon>Pseudomonadati</taxon>
        <taxon>Planctomycetota</taxon>
        <taxon>Planctomycetia</taxon>
        <taxon>Gemmatales</taxon>
        <taxon>Gemmataceae</taxon>
        <taxon>Urbifossiella</taxon>
    </lineage>
</organism>
<name>A0A517XLG6_9BACT</name>
<sequence length="160" mass="17023">MAVKPIPDGYHSVTPYMTIRGAAKAIDFYKAAFGAVEVLRMPMPDGSVAHAEIKIGDSVIMMGEEKPEWGNKSPETLGGTASGLMIYVPDCDAVFAAALAHGATVMKPLADQFYGDRSGSVIDPFGHTWTVATHVEDVEPAEMQKRMDAMMAQMSQGGAA</sequence>
<protein>
    <submittedName>
        <fullName evidence="2">Glyoxalase-like domain protein</fullName>
    </submittedName>
</protein>
<dbReference type="Gene3D" id="3.30.720.110">
    <property type="match status" value="1"/>
</dbReference>
<dbReference type="EMBL" id="CP036273">
    <property type="protein sequence ID" value="QDU18352.1"/>
    <property type="molecule type" value="Genomic_DNA"/>
</dbReference>
<dbReference type="CDD" id="cd07246">
    <property type="entry name" value="VOC_like"/>
    <property type="match status" value="1"/>
</dbReference>
<dbReference type="InterPro" id="IPR029068">
    <property type="entry name" value="Glyas_Bleomycin-R_OHBP_Dase"/>
</dbReference>
<keyword evidence="3" id="KW-1185">Reference proteome</keyword>
<dbReference type="PANTHER" id="PTHR34109:SF1">
    <property type="entry name" value="VOC DOMAIN-CONTAINING PROTEIN"/>
    <property type="match status" value="1"/>
</dbReference>
<evidence type="ECO:0000259" key="1">
    <source>
        <dbReference type="PROSITE" id="PS51819"/>
    </source>
</evidence>
<reference evidence="2 3" key="1">
    <citation type="submission" date="2019-02" db="EMBL/GenBank/DDBJ databases">
        <title>Deep-cultivation of Planctomycetes and their phenomic and genomic characterization uncovers novel biology.</title>
        <authorList>
            <person name="Wiegand S."/>
            <person name="Jogler M."/>
            <person name="Boedeker C."/>
            <person name="Pinto D."/>
            <person name="Vollmers J."/>
            <person name="Rivas-Marin E."/>
            <person name="Kohn T."/>
            <person name="Peeters S.H."/>
            <person name="Heuer A."/>
            <person name="Rast P."/>
            <person name="Oberbeckmann S."/>
            <person name="Bunk B."/>
            <person name="Jeske O."/>
            <person name="Meyerdierks A."/>
            <person name="Storesund J.E."/>
            <person name="Kallscheuer N."/>
            <person name="Luecker S."/>
            <person name="Lage O.M."/>
            <person name="Pohl T."/>
            <person name="Merkel B.J."/>
            <person name="Hornburger P."/>
            <person name="Mueller R.-W."/>
            <person name="Bruemmer F."/>
            <person name="Labrenz M."/>
            <person name="Spormann A.M."/>
            <person name="Op den Camp H."/>
            <person name="Overmann J."/>
            <person name="Amann R."/>
            <person name="Jetten M.S.M."/>
            <person name="Mascher T."/>
            <person name="Medema M.H."/>
            <person name="Devos D.P."/>
            <person name="Kaster A.-K."/>
            <person name="Ovreas L."/>
            <person name="Rohde M."/>
            <person name="Galperin M.Y."/>
            <person name="Jogler C."/>
        </authorList>
    </citation>
    <scope>NUCLEOTIDE SEQUENCE [LARGE SCALE GENOMIC DNA]</scope>
    <source>
        <strain evidence="2 3">ETA_A1</strain>
    </source>
</reference>
<dbReference type="InterPro" id="IPR037523">
    <property type="entry name" value="VOC_core"/>
</dbReference>
<feature type="domain" description="VOC" evidence="1">
    <location>
        <begin position="9"/>
        <end position="134"/>
    </location>
</feature>
<dbReference type="PROSITE" id="PS51819">
    <property type="entry name" value="VOC"/>
    <property type="match status" value="1"/>
</dbReference>
<evidence type="ECO:0000313" key="3">
    <source>
        <dbReference type="Proteomes" id="UP000319576"/>
    </source>
</evidence>
<dbReference type="KEGG" id="uli:ETAA1_02370"/>
<dbReference type="SUPFAM" id="SSF54593">
    <property type="entry name" value="Glyoxalase/Bleomycin resistance protein/Dihydroxybiphenyl dioxygenase"/>
    <property type="match status" value="1"/>
</dbReference>
<proteinExistence type="predicted"/>
<accession>A0A517XLG6</accession>
<dbReference type="AlphaFoldDB" id="A0A517XLG6"/>
<evidence type="ECO:0000313" key="2">
    <source>
        <dbReference type="EMBL" id="QDU18352.1"/>
    </source>
</evidence>